<gene>
    <name evidence="2" type="ORF">COEREDRAFT_79773</name>
</gene>
<dbReference type="PANTHER" id="PTHR10491">
    <property type="entry name" value="DTDP-4-DEHYDRORHAMNOSE REDUCTASE"/>
    <property type="match status" value="1"/>
</dbReference>
<dbReference type="Gene3D" id="3.40.50.720">
    <property type="entry name" value="NAD(P)-binding Rossmann-like Domain"/>
    <property type="match status" value="1"/>
</dbReference>
<feature type="domain" description="RmlD-like substrate binding" evidence="1">
    <location>
        <begin position="7"/>
        <end position="285"/>
    </location>
</feature>
<dbReference type="STRING" id="763665.A0A2G5BGW5"/>
<dbReference type="GO" id="GO:0048270">
    <property type="term" value="F:methionine adenosyltransferase regulator activity"/>
    <property type="evidence" value="ECO:0007669"/>
    <property type="project" value="TreeGrafter"/>
</dbReference>
<evidence type="ECO:0000313" key="3">
    <source>
        <dbReference type="Proteomes" id="UP000242474"/>
    </source>
</evidence>
<dbReference type="Proteomes" id="UP000242474">
    <property type="component" value="Unassembled WGS sequence"/>
</dbReference>
<dbReference type="CDD" id="cd05254">
    <property type="entry name" value="dTDP_HR_like_SDR_e"/>
    <property type="match status" value="1"/>
</dbReference>
<evidence type="ECO:0000313" key="2">
    <source>
        <dbReference type="EMBL" id="PIA18259.1"/>
    </source>
</evidence>
<evidence type="ECO:0000259" key="1">
    <source>
        <dbReference type="Pfam" id="PF04321"/>
    </source>
</evidence>
<dbReference type="UniPathway" id="UPA00315">
    <property type="reaction ID" value="UER00080"/>
</dbReference>
<dbReference type="GO" id="GO:0048269">
    <property type="term" value="C:methionine adenosyltransferase complex"/>
    <property type="evidence" value="ECO:0007669"/>
    <property type="project" value="TreeGrafter"/>
</dbReference>
<organism evidence="2 3">
    <name type="scientific">Coemansia reversa (strain ATCC 12441 / NRRL 1564)</name>
    <dbReference type="NCBI Taxonomy" id="763665"/>
    <lineage>
        <taxon>Eukaryota</taxon>
        <taxon>Fungi</taxon>
        <taxon>Fungi incertae sedis</taxon>
        <taxon>Zoopagomycota</taxon>
        <taxon>Kickxellomycotina</taxon>
        <taxon>Kickxellomycetes</taxon>
        <taxon>Kickxellales</taxon>
        <taxon>Kickxellaceae</taxon>
        <taxon>Coemansia</taxon>
    </lineage>
</organism>
<dbReference type="InterPro" id="IPR005913">
    <property type="entry name" value="dTDP_dehydrorham_reduct"/>
</dbReference>
<reference evidence="2 3" key="1">
    <citation type="journal article" date="2015" name="Genome Biol. Evol.">
        <title>Phylogenomic analyses indicate that early fungi evolved digesting cell walls of algal ancestors of land plants.</title>
        <authorList>
            <person name="Chang Y."/>
            <person name="Wang S."/>
            <person name="Sekimoto S."/>
            <person name="Aerts A.L."/>
            <person name="Choi C."/>
            <person name="Clum A."/>
            <person name="LaButti K.M."/>
            <person name="Lindquist E.A."/>
            <person name="Yee Ngan C."/>
            <person name="Ohm R.A."/>
            <person name="Salamov A.A."/>
            <person name="Grigoriev I.V."/>
            <person name="Spatafora J.W."/>
            <person name="Berbee M.L."/>
        </authorList>
    </citation>
    <scope>NUCLEOTIDE SEQUENCE [LARGE SCALE GENOMIC DNA]</scope>
    <source>
        <strain evidence="2 3">NRRL 1564</strain>
    </source>
</reference>
<dbReference type="AlphaFoldDB" id="A0A2G5BGW5"/>
<name>A0A2G5BGW5_COERN</name>
<dbReference type="FunFam" id="3.40.50.720:FF:000357">
    <property type="entry name" value="Methionine adenosyltransferase 2 subunit beta"/>
    <property type="match status" value="1"/>
</dbReference>
<sequence length="304" mass="33588">MGSDNIKVVVTGASGLLGRAVVKEVVKRGHTVIGTAFSRAGFGLEKLDLKDATAVTQFMKHYRPQAVIHCAAETRPDFAERDKAAAELLNVKVPGHLAELSKDLGAFFVYISTDYVFDGTQPPYKIGDTPNPLNFYGYTKFAGEQAVSAANPHAAILRVPVLYGMSDNPKEGSINVLVNLIRGTQPAKVDDVQPRFPTCTDDVARVLLDMVNMGIGSKHNLVKGIFHFSAKEKMTKYEICQDFARILGIDMQNKILPIKEKPVEPVASRPDNCELSTEALEHIGISVNYVPFHEWWSFYLKQHK</sequence>
<dbReference type="Pfam" id="PF04321">
    <property type="entry name" value="RmlD_sub_bind"/>
    <property type="match status" value="1"/>
</dbReference>
<protein>
    <submittedName>
        <fullName evidence="2">NAD dependent epimerase/dehydratase</fullName>
    </submittedName>
</protein>
<dbReference type="OrthoDB" id="6235964at2759"/>
<dbReference type="PANTHER" id="PTHR10491:SF4">
    <property type="entry name" value="METHIONINE ADENOSYLTRANSFERASE 2 SUBUNIT BETA"/>
    <property type="match status" value="1"/>
</dbReference>
<keyword evidence="3" id="KW-1185">Reference proteome</keyword>
<dbReference type="InterPro" id="IPR029903">
    <property type="entry name" value="RmlD-like-bd"/>
</dbReference>
<accession>A0A2G5BGW5</accession>
<dbReference type="SUPFAM" id="SSF51735">
    <property type="entry name" value="NAD(P)-binding Rossmann-fold domains"/>
    <property type="match status" value="1"/>
</dbReference>
<dbReference type="InterPro" id="IPR036291">
    <property type="entry name" value="NAD(P)-bd_dom_sf"/>
</dbReference>
<proteinExistence type="predicted"/>
<dbReference type="EMBL" id="KZ303490">
    <property type="protein sequence ID" value="PIA18259.1"/>
    <property type="molecule type" value="Genomic_DNA"/>
</dbReference>
<dbReference type="GO" id="GO:0006556">
    <property type="term" value="P:S-adenosylmethionine biosynthetic process"/>
    <property type="evidence" value="ECO:0007669"/>
    <property type="project" value="UniProtKB-UniPathway"/>
</dbReference>